<name>A0A2N3PUW3_9PROT</name>
<evidence type="ECO:0000256" key="1">
    <source>
        <dbReference type="ARBA" id="ARBA00004196"/>
    </source>
</evidence>
<dbReference type="Pfam" id="PF25967">
    <property type="entry name" value="RND-MFP_C"/>
    <property type="match status" value="1"/>
</dbReference>
<feature type="domain" description="Multidrug resistance protein MdtA-like C-terminal permuted SH3" evidence="6">
    <location>
        <begin position="318"/>
        <end position="378"/>
    </location>
</feature>
<dbReference type="Gene3D" id="2.40.30.170">
    <property type="match status" value="1"/>
</dbReference>
<dbReference type="NCBIfam" id="TIGR01730">
    <property type="entry name" value="RND_mfp"/>
    <property type="match status" value="1"/>
</dbReference>
<evidence type="ECO:0000256" key="2">
    <source>
        <dbReference type="ARBA" id="ARBA00009477"/>
    </source>
</evidence>
<accession>A0A2N3PUW3</accession>
<feature type="domain" description="Multidrug resistance protein MdtA-like alpha-helical hairpin" evidence="3">
    <location>
        <begin position="112"/>
        <end position="181"/>
    </location>
</feature>
<feature type="domain" description="Multidrug resistance protein MdtA-like beta-barrel" evidence="5">
    <location>
        <begin position="224"/>
        <end position="311"/>
    </location>
</feature>
<dbReference type="InterPro" id="IPR058624">
    <property type="entry name" value="MdtA-like_HH"/>
</dbReference>
<proteinExistence type="inferred from homology"/>
<dbReference type="OrthoDB" id="9816569at2"/>
<dbReference type="Proteomes" id="UP000233293">
    <property type="component" value="Unassembled WGS sequence"/>
</dbReference>
<comment type="subcellular location">
    <subcellularLocation>
        <location evidence="1">Cell envelope</location>
    </subcellularLocation>
</comment>
<dbReference type="Pfam" id="PF25944">
    <property type="entry name" value="Beta-barrel_RND"/>
    <property type="match status" value="1"/>
</dbReference>
<dbReference type="Gene3D" id="2.40.50.100">
    <property type="match status" value="1"/>
</dbReference>
<dbReference type="PANTHER" id="PTHR30158:SF24">
    <property type="entry name" value="HLYD FAMILY SECRETION PROTEIN"/>
    <property type="match status" value="1"/>
</dbReference>
<dbReference type="EMBL" id="PIUM01000013">
    <property type="protein sequence ID" value="PKU24191.1"/>
    <property type="molecule type" value="Genomic_DNA"/>
</dbReference>
<sequence length="400" mass="42476">MGSLSMQGIVFSRWARGFALVGACLAGGVSWSGAPALAQQQAAPPAVTVSPPLKRQTVEWMDFTGQFAAVENVEIRARVSGYLTEIHFTDGQIVNKGDLLFVIDPRPYEIAVASARASLAQATASLELAKRQLVRGGELRQKDYLAASDYDTRVQQTKAAEAALDVARAQVRDAELNLEFSRVTAPVTGRISAHQVSIGNLISGGGSNGSSSSTLLTTIVSLDPIHFNFDMSEADYLAFQHAVAAGNVGSGRDGKLSVQLRLSDDKDWTLPGRLDFIDNQIDRSAGTIRARAVLNNRDLSIIPGQFARIRLPKSAPYDAFLVPEAAVVTDQSRKVVLIVAEDGTVGVKPIVAGPVQDGMQVVRSGLSPDDKVIINGLMRARPGAKVTPQAGTIPSGPPAR</sequence>
<evidence type="ECO:0000313" key="7">
    <source>
        <dbReference type="EMBL" id="PKU24191.1"/>
    </source>
</evidence>
<evidence type="ECO:0000259" key="3">
    <source>
        <dbReference type="Pfam" id="PF25876"/>
    </source>
</evidence>
<dbReference type="InterPro" id="IPR058625">
    <property type="entry name" value="MdtA-like_BSH"/>
</dbReference>
<dbReference type="GO" id="GO:0046677">
    <property type="term" value="P:response to antibiotic"/>
    <property type="evidence" value="ECO:0007669"/>
    <property type="project" value="TreeGrafter"/>
</dbReference>
<feature type="domain" description="Multidrug resistance protein MdtA-like barrel-sandwich hybrid" evidence="4">
    <location>
        <begin position="72"/>
        <end position="207"/>
    </location>
</feature>
<protein>
    <submittedName>
        <fullName evidence="7">Efflux transporter periplasmic adaptor subunit</fullName>
    </submittedName>
</protein>
<organism evidence="7 8">
    <name type="scientific">Telmatospirillum siberiense</name>
    <dbReference type="NCBI Taxonomy" id="382514"/>
    <lineage>
        <taxon>Bacteria</taxon>
        <taxon>Pseudomonadati</taxon>
        <taxon>Pseudomonadota</taxon>
        <taxon>Alphaproteobacteria</taxon>
        <taxon>Rhodospirillales</taxon>
        <taxon>Rhodospirillaceae</taxon>
        <taxon>Telmatospirillum</taxon>
    </lineage>
</organism>
<evidence type="ECO:0000259" key="5">
    <source>
        <dbReference type="Pfam" id="PF25944"/>
    </source>
</evidence>
<comment type="similarity">
    <text evidence="2">Belongs to the membrane fusion protein (MFP) (TC 8.A.1) family.</text>
</comment>
<evidence type="ECO:0000259" key="4">
    <source>
        <dbReference type="Pfam" id="PF25917"/>
    </source>
</evidence>
<gene>
    <name evidence="7" type="ORF">CWS72_12725</name>
</gene>
<dbReference type="AlphaFoldDB" id="A0A2N3PUW3"/>
<reference evidence="8" key="1">
    <citation type="submission" date="2017-12" db="EMBL/GenBank/DDBJ databases">
        <title>Draft genome sequence of Telmatospirillum siberiense 26-4b1T, an acidotolerant peatland alphaproteobacterium potentially involved in sulfur cycling.</title>
        <authorList>
            <person name="Hausmann B."/>
            <person name="Pjevac P."/>
            <person name="Schreck K."/>
            <person name="Herbold C.W."/>
            <person name="Daims H."/>
            <person name="Wagner M."/>
            <person name="Pester M."/>
            <person name="Loy A."/>
        </authorList>
    </citation>
    <scope>NUCLEOTIDE SEQUENCE [LARGE SCALE GENOMIC DNA]</scope>
    <source>
        <strain evidence="8">26-4b1</strain>
    </source>
</reference>
<dbReference type="SUPFAM" id="SSF111369">
    <property type="entry name" value="HlyD-like secretion proteins"/>
    <property type="match status" value="1"/>
</dbReference>
<evidence type="ECO:0000259" key="6">
    <source>
        <dbReference type="Pfam" id="PF25967"/>
    </source>
</evidence>
<keyword evidence="8" id="KW-1185">Reference proteome</keyword>
<dbReference type="Pfam" id="PF25917">
    <property type="entry name" value="BSH_RND"/>
    <property type="match status" value="1"/>
</dbReference>
<dbReference type="InterPro" id="IPR006143">
    <property type="entry name" value="RND_pump_MFP"/>
</dbReference>
<dbReference type="Pfam" id="PF25876">
    <property type="entry name" value="HH_MFP_RND"/>
    <property type="match status" value="1"/>
</dbReference>
<dbReference type="Gene3D" id="1.10.287.470">
    <property type="entry name" value="Helix hairpin bin"/>
    <property type="match status" value="1"/>
</dbReference>
<dbReference type="GO" id="GO:0022857">
    <property type="term" value="F:transmembrane transporter activity"/>
    <property type="evidence" value="ECO:0007669"/>
    <property type="project" value="InterPro"/>
</dbReference>
<comment type="caution">
    <text evidence="7">The sequence shown here is derived from an EMBL/GenBank/DDBJ whole genome shotgun (WGS) entry which is preliminary data.</text>
</comment>
<dbReference type="InterPro" id="IPR058627">
    <property type="entry name" value="MdtA-like_C"/>
</dbReference>
<dbReference type="Gene3D" id="2.40.420.20">
    <property type="match status" value="1"/>
</dbReference>
<dbReference type="GO" id="GO:0030313">
    <property type="term" value="C:cell envelope"/>
    <property type="evidence" value="ECO:0007669"/>
    <property type="project" value="UniProtKB-SubCell"/>
</dbReference>
<evidence type="ECO:0000313" key="8">
    <source>
        <dbReference type="Proteomes" id="UP000233293"/>
    </source>
</evidence>
<dbReference type="GO" id="GO:0005886">
    <property type="term" value="C:plasma membrane"/>
    <property type="evidence" value="ECO:0007669"/>
    <property type="project" value="TreeGrafter"/>
</dbReference>
<dbReference type="PANTHER" id="PTHR30158">
    <property type="entry name" value="ACRA/E-RELATED COMPONENT OF DRUG EFFLUX TRANSPORTER"/>
    <property type="match status" value="1"/>
</dbReference>
<dbReference type="InterPro" id="IPR058626">
    <property type="entry name" value="MdtA-like_b-barrel"/>
</dbReference>
<dbReference type="FunFam" id="2.40.420.20:FF:000001">
    <property type="entry name" value="Efflux RND transporter periplasmic adaptor subunit"/>
    <property type="match status" value="1"/>
</dbReference>